<protein>
    <submittedName>
        <fullName evidence="1">Uncharacterized protein</fullName>
    </submittedName>
</protein>
<reference evidence="1 2" key="1">
    <citation type="journal article" date="2021" name="bioRxiv">
        <title>Chromosome-scale and haplotype-resolved genome assembly of a tetraploid potato cultivar.</title>
        <authorList>
            <person name="Sun H."/>
            <person name="Jiao W.-B."/>
            <person name="Krause K."/>
            <person name="Campoy J.A."/>
            <person name="Goel M."/>
            <person name="Folz-Donahue K."/>
            <person name="Kukat C."/>
            <person name="Huettel B."/>
            <person name="Schneeberger K."/>
        </authorList>
    </citation>
    <scope>NUCLEOTIDE SEQUENCE [LARGE SCALE GENOMIC DNA]</scope>
    <source>
        <strain evidence="1">SolTubOtavaFocal</strain>
        <tissue evidence="1">Leaves</tissue>
    </source>
</reference>
<keyword evidence="2" id="KW-1185">Reference proteome</keyword>
<dbReference type="EMBL" id="JAIVGD010000013">
    <property type="protein sequence ID" value="KAH0761024.1"/>
    <property type="molecule type" value="Genomic_DNA"/>
</dbReference>
<dbReference type="Proteomes" id="UP000826656">
    <property type="component" value="Unassembled WGS sequence"/>
</dbReference>
<accession>A0ABQ7VAC2</accession>
<evidence type="ECO:0000313" key="1">
    <source>
        <dbReference type="EMBL" id="KAH0761024.1"/>
    </source>
</evidence>
<organism evidence="1 2">
    <name type="scientific">Solanum tuberosum</name>
    <name type="common">Potato</name>
    <dbReference type="NCBI Taxonomy" id="4113"/>
    <lineage>
        <taxon>Eukaryota</taxon>
        <taxon>Viridiplantae</taxon>
        <taxon>Streptophyta</taxon>
        <taxon>Embryophyta</taxon>
        <taxon>Tracheophyta</taxon>
        <taxon>Spermatophyta</taxon>
        <taxon>Magnoliopsida</taxon>
        <taxon>eudicotyledons</taxon>
        <taxon>Gunneridae</taxon>
        <taxon>Pentapetalae</taxon>
        <taxon>asterids</taxon>
        <taxon>lamiids</taxon>
        <taxon>Solanales</taxon>
        <taxon>Solanaceae</taxon>
        <taxon>Solanoideae</taxon>
        <taxon>Solaneae</taxon>
        <taxon>Solanum</taxon>
    </lineage>
</organism>
<name>A0ABQ7VAC2_SOLTU</name>
<gene>
    <name evidence="1" type="ORF">KY290_017097</name>
</gene>
<comment type="caution">
    <text evidence="1">The sequence shown here is derived from an EMBL/GenBank/DDBJ whole genome shotgun (WGS) entry which is preliminary data.</text>
</comment>
<proteinExistence type="predicted"/>
<evidence type="ECO:0000313" key="2">
    <source>
        <dbReference type="Proteomes" id="UP000826656"/>
    </source>
</evidence>
<sequence length="64" mass="6870">MGQWSSQFGLAKWLGDSPNGSAIRQMGSARNPAHWLLLEWLSVTFGSLGFIGRCAECPPCSSNG</sequence>